<dbReference type="Proteomes" id="UP001603013">
    <property type="component" value="Unassembled WGS sequence"/>
</dbReference>
<reference evidence="4 5" key="1">
    <citation type="submission" date="2024-10" db="EMBL/GenBank/DDBJ databases">
        <title>The Natural Products Discovery Center: Release of the First 8490 Sequenced Strains for Exploring Actinobacteria Biosynthetic Diversity.</title>
        <authorList>
            <person name="Kalkreuter E."/>
            <person name="Kautsar S.A."/>
            <person name="Yang D."/>
            <person name="Bader C.D."/>
            <person name="Teijaro C.N."/>
            <person name="Fluegel L."/>
            <person name="Davis C.M."/>
            <person name="Simpson J.R."/>
            <person name="Lauterbach L."/>
            <person name="Steele A.D."/>
            <person name="Gui C."/>
            <person name="Meng S."/>
            <person name="Li G."/>
            <person name="Viehrig K."/>
            <person name="Ye F."/>
            <person name="Su P."/>
            <person name="Kiefer A.F."/>
            <person name="Nichols A."/>
            <person name="Cepeda A.J."/>
            <person name="Yan W."/>
            <person name="Fan B."/>
            <person name="Jiang Y."/>
            <person name="Adhikari A."/>
            <person name="Zheng C.-J."/>
            <person name="Schuster L."/>
            <person name="Cowan T.M."/>
            <person name="Smanski M.J."/>
            <person name="Chevrette M.G."/>
            <person name="De Carvalho L.P.S."/>
            <person name="Shen B."/>
        </authorList>
    </citation>
    <scope>NUCLEOTIDE SEQUENCE [LARGE SCALE GENOMIC DNA]</scope>
    <source>
        <strain evidence="4 5">NPDC015755</strain>
    </source>
</reference>
<dbReference type="Pfam" id="PF13517">
    <property type="entry name" value="FG-GAP_3"/>
    <property type="match status" value="1"/>
</dbReference>
<feature type="region of interest" description="Disordered" evidence="2">
    <location>
        <begin position="35"/>
        <end position="55"/>
    </location>
</feature>
<dbReference type="InterPro" id="IPR028994">
    <property type="entry name" value="Integrin_alpha_N"/>
</dbReference>
<feature type="compositionally biased region" description="Polar residues" evidence="2">
    <location>
        <begin position="43"/>
        <end position="55"/>
    </location>
</feature>
<sequence>MAKTSGLNRTGILSRVTVAAITAALVSTTSAAVAADQPRSADATKQSAPSASTFATQGASAVADGELRGVDRDGFMYAYLPNGTGGFGPREYVGSGWEYTAHITMADMDADGHTDGAWDVTGGTLYYTPWGEDGVSLGGGWGVYNKVVSAGNLGGAAPSDLLARDGAGNLYLYTAYSNGKLAPRYKVGTGWGVFNQITGKGDLNNDGKDDVLARDNSGNLWLYPGTGNYQKPLGPRVKAGTGWNSLPTFVSSGDVDFDGVTDVVARDSVGGLYLYPGTGVASPAFKPRKKIGSGWNTYRLMF</sequence>
<dbReference type="PANTHER" id="PTHR44103:SF1">
    <property type="entry name" value="PROPROTEIN CONVERTASE P"/>
    <property type="match status" value="1"/>
</dbReference>
<feature type="chain" id="PRO_5047109880" evidence="3">
    <location>
        <begin position="35"/>
        <end position="302"/>
    </location>
</feature>
<name>A0ABW6YBG6_9ACTN</name>
<dbReference type="EMBL" id="JBIBSM010000006">
    <property type="protein sequence ID" value="MFF8277168.1"/>
    <property type="molecule type" value="Genomic_DNA"/>
</dbReference>
<dbReference type="SUPFAM" id="SSF69318">
    <property type="entry name" value="Integrin alpha N-terminal domain"/>
    <property type="match status" value="1"/>
</dbReference>
<dbReference type="InterPro" id="IPR013517">
    <property type="entry name" value="FG-GAP"/>
</dbReference>
<keyword evidence="5" id="KW-1185">Reference proteome</keyword>
<comment type="caution">
    <text evidence="4">The sequence shown here is derived from an EMBL/GenBank/DDBJ whole genome shotgun (WGS) entry which is preliminary data.</text>
</comment>
<evidence type="ECO:0000256" key="2">
    <source>
        <dbReference type="SAM" id="MobiDB-lite"/>
    </source>
</evidence>
<proteinExistence type="predicted"/>
<dbReference type="PANTHER" id="PTHR44103">
    <property type="entry name" value="PROPROTEIN CONVERTASE P"/>
    <property type="match status" value="1"/>
</dbReference>
<evidence type="ECO:0000256" key="1">
    <source>
        <dbReference type="ARBA" id="ARBA00022729"/>
    </source>
</evidence>
<gene>
    <name evidence="4" type="ORF">ACF05T_13835</name>
</gene>
<feature type="signal peptide" evidence="3">
    <location>
        <begin position="1"/>
        <end position="34"/>
    </location>
</feature>
<organism evidence="4 5">
    <name type="scientific">Streptomyces lateritius</name>
    <dbReference type="NCBI Taxonomy" id="67313"/>
    <lineage>
        <taxon>Bacteria</taxon>
        <taxon>Bacillati</taxon>
        <taxon>Actinomycetota</taxon>
        <taxon>Actinomycetes</taxon>
        <taxon>Kitasatosporales</taxon>
        <taxon>Streptomycetaceae</taxon>
        <taxon>Streptomyces</taxon>
    </lineage>
</organism>
<protein>
    <submittedName>
        <fullName evidence="4">FG-GAP repeat domain-containing protein</fullName>
    </submittedName>
</protein>
<evidence type="ECO:0000256" key="3">
    <source>
        <dbReference type="SAM" id="SignalP"/>
    </source>
</evidence>
<dbReference type="RefSeq" id="WP_391934496.1">
    <property type="nucleotide sequence ID" value="NZ_JBIBSM010000006.1"/>
</dbReference>
<keyword evidence="1 3" id="KW-0732">Signal</keyword>
<evidence type="ECO:0000313" key="5">
    <source>
        <dbReference type="Proteomes" id="UP001603013"/>
    </source>
</evidence>
<accession>A0ABW6YBG6</accession>
<evidence type="ECO:0000313" key="4">
    <source>
        <dbReference type="EMBL" id="MFF8277168.1"/>
    </source>
</evidence>